<comment type="caution">
    <text evidence="2">The sequence shown here is derived from an EMBL/GenBank/DDBJ whole genome shotgun (WGS) entry which is preliminary data.</text>
</comment>
<dbReference type="RefSeq" id="XP_056049529.1">
    <property type="nucleotide sequence ID" value="XM_056195951.1"/>
</dbReference>
<gene>
    <name evidence="2" type="ORF">LMH87_004691</name>
</gene>
<evidence type="ECO:0000256" key="1">
    <source>
        <dbReference type="SAM" id="Phobius"/>
    </source>
</evidence>
<dbReference type="EMBL" id="JAJHUN010000011">
    <property type="protein sequence ID" value="KAJ4145859.1"/>
    <property type="molecule type" value="Genomic_DNA"/>
</dbReference>
<feature type="transmembrane region" description="Helical" evidence="1">
    <location>
        <begin position="320"/>
        <end position="344"/>
    </location>
</feature>
<feature type="transmembrane region" description="Helical" evidence="1">
    <location>
        <begin position="126"/>
        <end position="153"/>
    </location>
</feature>
<keyword evidence="1" id="KW-0812">Transmembrane</keyword>
<feature type="transmembrane region" description="Helical" evidence="1">
    <location>
        <begin position="209"/>
        <end position="230"/>
    </location>
</feature>
<protein>
    <submittedName>
        <fullName evidence="2">Uncharacterized protein</fullName>
    </submittedName>
</protein>
<accession>A0A9W8UIC6</accession>
<feature type="transmembrane region" description="Helical" evidence="1">
    <location>
        <begin position="86"/>
        <end position="106"/>
    </location>
</feature>
<feature type="transmembrane region" description="Helical" evidence="1">
    <location>
        <begin position="364"/>
        <end position="386"/>
    </location>
</feature>
<sequence length="406" mass="44168">MSTTWTKAPLALAILSVVAFLATHVVLLQNGTAKKMLDNITSPRPVLAGTDTPLKIIWTGLWPLDLDFSIMITVFSAILDVRNTSLFFQGSHFFGLWMASWMLILLDSHERMSARQRPSWQARYSYVAWGLVMEFASVAVGLPAWCVANLVLYSAPEKPADSLVSGRLTSPESVADLKILSLSFILTTLIPSLLMLACPPSAANALISQQTWILIRLFHPVLLAVVHASLRWIAQPTWSVSRGSSRNSADVATYDLLANWIFSAAFWTAAGPHILLSSAILLTYVAPGLLSVHLFKSLSTGALWPVASIWRSSSSKAETIPLGVSIFMTANEVISTLALGAWAWNKNQSAVQQQPENGANHFSIATSRVLWLAIGFGPGAAAVTLMENRNKILRTSVSAGDKKKTR</sequence>
<dbReference type="KEGG" id="amus:LMH87_004691"/>
<keyword evidence="3" id="KW-1185">Reference proteome</keyword>
<dbReference type="Proteomes" id="UP001144673">
    <property type="component" value="Chromosome 2"/>
</dbReference>
<reference evidence="2" key="1">
    <citation type="journal article" date="2023" name="Access Microbiol">
        <title>De-novo genome assembly for Akanthomyces muscarius, a biocontrol agent of insect agricultural pests.</title>
        <authorList>
            <person name="Erdos Z."/>
            <person name="Studholme D.J."/>
            <person name="Raymond B."/>
            <person name="Sharma M."/>
        </authorList>
    </citation>
    <scope>NUCLEOTIDE SEQUENCE</scope>
    <source>
        <strain evidence="2">Ve6</strain>
    </source>
</reference>
<feature type="transmembrane region" description="Helical" evidence="1">
    <location>
        <begin position="57"/>
        <end position="79"/>
    </location>
</feature>
<keyword evidence="1" id="KW-0472">Membrane</keyword>
<keyword evidence="1" id="KW-1133">Transmembrane helix</keyword>
<name>A0A9W8UIC6_AKAMU</name>
<dbReference type="AlphaFoldDB" id="A0A9W8UIC6"/>
<dbReference type="GeneID" id="80891850"/>
<feature type="transmembrane region" description="Helical" evidence="1">
    <location>
        <begin position="274"/>
        <end position="295"/>
    </location>
</feature>
<proteinExistence type="predicted"/>
<evidence type="ECO:0000313" key="2">
    <source>
        <dbReference type="EMBL" id="KAJ4145859.1"/>
    </source>
</evidence>
<feature type="transmembrane region" description="Helical" evidence="1">
    <location>
        <begin position="174"/>
        <end position="197"/>
    </location>
</feature>
<evidence type="ECO:0000313" key="3">
    <source>
        <dbReference type="Proteomes" id="UP001144673"/>
    </source>
</evidence>
<organism evidence="2 3">
    <name type="scientific">Akanthomyces muscarius</name>
    <name type="common">Entomopathogenic fungus</name>
    <name type="synonym">Lecanicillium muscarium</name>
    <dbReference type="NCBI Taxonomy" id="2231603"/>
    <lineage>
        <taxon>Eukaryota</taxon>
        <taxon>Fungi</taxon>
        <taxon>Dikarya</taxon>
        <taxon>Ascomycota</taxon>
        <taxon>Pezizomycotina</taxon>
        <taxon>Sordariomycetes</taxon>
        <taxon>Hypocreomycetidae</taxon>
        <taxon>Hypocreales</taxon>
        <taxon>Cordycipitaceae</taxon>
        <taxon>Akanthomyces</taxon>
    </lineage>
</organism>